<accession>A0A9W9Z563</accession>
<proteinExistence type="predicted"/>
<dbReference type="PANTHER" id="PTHR35842">
    <property type="entry name" value="SI:CH211-67E16.11"/>
    <property type="match status" value="1"/>
</dbReference>
<dbReference type="OrthoDB" id="6132489at2759"/>
<comment type="caution">
    <text evidence="1">The sequence shown here is derived from an EMBL/GenBank/DDBJ whole genome shotgun (WGS) entry which is preliminary data.</text>
</comment>
<dbReference type="Proteomes" id="UP001163046">
    <property type="component" value="Unassembled WGS sequence"/>
</dbReference>
<dbReference type="EMBL" id="MU826826">
    <property type="protein sequence ID" value="KAJ7375347.1"/>
    <property type="molecule type" value="Genomic_DNA"/>
</dbReference>
<name>A0A9W9Z563_9CNID</name>
<sequence>MRSLHFRQSGYTDNEIIHGTRPKKSNLRVVLPDRKQRRLTAHSHRNDLYDAVFVLDPFPDTDFGHIVPIFLVDFDVNQTACNKSMNGVHVFTGRDECIRRADKRHCKNRLPHRRQVKCEINFIPLVHSQEDKSQAQLLECSQSPSFAKCGVLEDFRLPDCSDNSASCLPGSDGVRTGLQDLCTYKTCDHAVLIAGGWNSYTSRPQYRKNLHNVWKLLQSFMHYEKENIATFFGQGQKAELATHQRDRSYAVKSATGVKEYIRKLCRSALCTDTATIYLTGPSVSDGSLLFWDNGDGLTDDSELYTPRQLLEDVKNCSAKRLFIVADYSYSGAMINRFNNRIKRHPHHFRNVMAISSTSWGEHSWRSEFTDAFVKHSKEGNNTKCVKDVFEAIKQEFHTSSSLSLTPQKTDVISNATSTTLAGRRCGETRSEAKAASACELIPIAVWREHINKNSG</sequence>
<protein>
    <submittedName>
        <fullName evidence="1">Uncharacterized protein</fullName>
    </submittedName>
</protein>
<organism evidence="1 2">
    <name type="scientific">Desmophyllum pertusum</name>
    <dbReference type="NCBI Taxonomy" id="174260"/>
    <lineage>
        <taxon>Eukaryota</taxon>
        <taxon>Metazoa</taxon>
        <taxon>Cnidaria</taxon>
        <taxon>Anthozoa</taxon>
        <taxon>Hexacorallia</taxon>
        <taxon>Scleractinia</taxon>
        <taxon>Caryophylliina</taxon>
        <taxon>Caryophylliidae</taxon>
        <taxon>Desmophyllum</taxon>
    </lineage>
</organism>
<evidence type="ECO:0000313" key="2">
    <source>
        <dbReference type="Proteomes" id="UP001163046"/>
    </source>
</evidence>
<dbReference type="AlphaFoldDB" id="A0A9W9Z563"/>
<evidence type="ECO:0000313" key="1">
    <source>
        <dbReference type="EMBL" id="KAJ7375347.1"/>
    </source>
</evidence>
<dbReference type="PANTHER" id="PTHR35842:SF1">
    <property type="entry name" value="SI:CH211-67E16.11"/>
    <property type="match status" value="1"/>
</dbReference>
<keyword evidence="2" id="KW-1185">Reference proteome</keyword>
<gene>
    <name evidence="1" type="ORF">OS493_002098</name>
</gene>
<reference evidence="1" key="1">
    <citation type="submission" date="2023-01" db="EMBL/GenBank/DDBJ databases">
        <title>Genome assembly of the deep-sea coral Lophelia pertusa.</title>
        <authorList>
            <person name="Herrera S."/>
            <person name="Cordes E."/>
        </authorList>
    </citation>
    <scope>NUCLEOTIDE SEQUENCE</scope>
    <source>
        <strain evidence="1">USNM1676648</strain>
        <tissue evidence="1">Polyp</tissue>
    </source>
</reference>